<feature type="compositionally biased region" description="Low complexity" evidence="1">
    <location>
        <begin position="586"/>
        <end position="606"/>
    </location>
</feature>
<gene>
    <name evidence="2" type="ORF">C8Q71DRAFT_885542</name>
</gene>
<dbReference type="EMBL" id="JADCUA010000003">
    <property type="protein sequence ID" value="KAH9841991.1"/>
    <property type="molecule type" value="Genomic_DNA"/>
</dbReference>
<feature type="region of interest" description="Disordered" evidence="1">
    <location>
        <begin position="645"/>
        <end position="668"/>
    </location>
</feature>
<feature type="compositionally biased region" description="Low complexity" evidence="1">
    <location>
        <begin position="430"/>
        <end position="443"/>
    </location>
</feature>
<feature type="compositionally biased region" description="Pro residues" evidence="1">
    <location>
        <begin position="1117"/>
        <end position="1127"/>
    </location>
</feature>
<keyword evidence="3" id="KW-1185">Reference proteome</keyword>
<feature type="compositionally biased region" description="Polar residues" evidence="1">
    <location>
        <begin position="1346"/>
        <end position="1375"/>
    </location>
</feature>
<name>A0ABQ8KV82_9APHY</name>
<feature type="region of interest" description="Disordered" evidence="1">
    <location>
        <begin position="2072"/>
        <end position="2131"/>
    </location>
</feature>
<comment type="caution">
    <text evidence="2">The sequence shown here is derived from an EMBL/GenBank/DDBJ whole genome shotgun (WGS) entry which is preliminary data.</text>
</comment>
<feature type="region of interest" description="Disordered" evidence="1">
    <location>
        <begin position="1311"/>
        <end position="1417"/>
    </location>
</feature>
<proteinExistence type="predicted"/>
<evidence type="ECO:0000313" key="2">
    <source>
        <dbReference type="EMBL" id="KAH9841991.1"/>
    </source>
</evidence>
<feature type="region of interest" description="Disordered" evidence="1">
    <location>
        <begin position="1529"/>
        <end position="1646"/>
    </location>
</feature>
<feature type="compositionally biased region" description="Basic and acidic residues" evidence="1">
    <location>
        <begin position="520"/>
        <end position="533"/>
    </location>
</feature>
<dbReference type="RefSeq" id="XP_047783290.1">
    <property type="nucleotide sequence ID" value="XM_047928549.1"/>
</dbReference>
<feature type="region of interest" description="Disordered" evidence="1">
    <location>
        <begin position="1008"/>
        <end position="1037"/>
    </location>
</feature>
<protein>
    <submittedName>
        <fullName evidence="2">Uncharacterized protein</fullName>
    </submittedName>
</protein>
<feature type="compositionally biased region" description="Polar residues" evidence="1">
    <location>
        <begin position="1617"/>
        <end position="1635"/>
    </location>
</feature>
<organism evidence="2 3">
    <name type="scientific">Rhodofomes roseus</name>
    <dbReference type="NCBI Taxonomy" id="34475"/>
    <lineage>
        <taxon>Eukaryota</taxon>
        <taxon>Fungi</taxon>
        <taxon>Dikarya</taxon>
        <taxon>Basidiomycota</taxon>
        <taxon>Agaricomycotina</taxon>
        <taxon>Agaricomycetes</taxon>
        <taxon>Polyporales</taxon>
        <taxon>Rhodofomes</taxon>
    </lineage>
</organism>
<sequence length="2278" mass="250762">MSRPSRATRELPRFRSSLWVPMDYQVLPLRPQVRDKNWPLYSAHRAVRAMAALEDGSYAVSPNADYVPSPPPGPRDHEDVLSDGRRGIFEPGFHPQYWSSARGHLPFIYEIPPGAEGVDPAYVLLDCKRNGRRGNFHILNNQSGKGKSDSDFIIALTGLYDAELLRAEGFLSRDRDPPKSLVLRPADVKEARYQFEYIDSNLETARKHVATIQRHLLELRAYAYRSYLQKAFDEGRLAAPSPSLVGVGCWVRGSDEDLIKRLVWFGIPVWYSRREGPAASQLLLRIHSVDGRLSNEPWDEEEHGPPPEKTKKSSRRQKQRAAEFLSADEDSDFDWEKSRGLRRPAPVAGPSLPMTVPSARPLAGSPIAALTSVAEEEGWVNQPAPDPTPLSSPPRLSSPLGRRMDVSPPPRVDSPMVLGSPPPSKRVESATKPSLTSSSASSSQLDRGKRRASPSSRLSLLPPPITPLAPLRRTSPSRLPARPSRHRSPPRRVSPPPPRRGRSPAPLERASRRRSRSPSPRRDRLAERQSDRRRSPRRLHFSPVRYTPRGMNRPPPGQRIDFDDRRRFNRREETPHAPTRGRERSSGPSRRSRSPASSTEQRAPTRPATPPPLTPSLPLEQRLASAIPVPPRRSLLDRLEPSSLLSRLNPPEIPVLEEGELGPDEKRSKTSLFERMGLPLESRISEATPHTLPTPPTAPTVDELHTVSLPSGVPLRTRLPLHSAAEVDEYLHHPFERDGNVPVLRLKGEDELGPAPVYPQDAGTPLPSPQLLLAEGDEGYLSTITWLQNRGPCLLRLQRKPEDWVLRNHRQWKSNLRGPPNLVRAARTNPARPLPDGAIDPFRNPLPNERENEIWSLRTFLFRYNFERLAARRLPSLQAATTDAARGAIWAGVRDRIRRAWGQGTTTYPSADEPRYFDSDDDVVRMRHWFAIGRLMLEWNLRDDIAQDLRLAMGGTVMDAVERIKAAYANVYRTTFDNRDPQAFSSRARPAIRRQTFLNSYHTRPCAIPHRPNQEVSPQPRELLAPRRPARAPRRSEEKLLAVSYPKSGSSPSWPPGLLAAGTLSPRGPHLRLLASARRYTCRGGSSPTRPYISGRLLASTRPSRPTYDSVAERPPTFEPPGSPFPPSASRRNLRLSQPHGEHPQSVPANVKQEIKEEDMDWRRSTSERPVFRAPLTPEYIEGNSHPLSTYGPCGQEADAVPFVKTEPAYDSYSSYQGAGVSGGCDYTDDNLGLNEDEYEYVPSDTAIGFAPTPYMAEDGSHVRTQPYAYYALPPQSPDEDPYEQDYYVAMPPRPIHNNRSYTLENAMTPVTPVTKSPEPPAPTVPSHRGRPIMDHLPFPGDVAANPTQSQTPASQTVQAVTATPSVQPANSMSQKAGGAPKVSSSHGQPIRRGRGRPKKHPLPSRSSPPPPVNYPYPLLDAPVQPLPAPGYDVRPQRRWMDSLTPPELSDAPANAQPQMSLDEILLPEGAEHPGQQMFRLTSPGTAKDPVKKKPIMACLFCRPMCASELRVRISEGVASRLAQALSARHQGEGANQGVEGDTASSDSGVDADVQMGEADAPLRLPSPPVRPPTSDVRRCSGKDRQRSNTANSSDSSDTPSSSQPVSSDPAPSQPVISASLNAASESPLGSQARSPQCPPDTRPTQYAQPLRLRHEMPQPWLSARQQAYDKIGPAQRKSSIHEAQKQIQHSIGLSLWLKPATEAVEITSVHVTTHPAFRLSDYPTFCDMLCPPQSSSPFVHIYDPKTNKWSIIAADSYRQITGGETSLLLRTIPSLAAPDFDPMEYYPGMSEAMQALRRKRSFATVDDLLPMSSNSAGSAKRARLDSESAIAPQAPSPLRTCSSPGPGRITEPDGHFPRVSRASLSSDWRALRSGVTGDIPSNTLPTIDEELVTEGAESSMGRLVSSLSSVTLSVPTIPTGFKARSYGSDDLSFPKSLPFTDIYNGLIKVHNLTSQRVPQVGRASACSLAWPKYEWQKKRCKGYDDARADLGRGDADIWQRCLNTPNALWGDYTRYLGTLGRSSAKPLHFPWDQTANEPPTPSESVETTILSLPSTVAQANQLLSSISDVAQANDTSPPSHARAPSEPPPPPMIARVNDSPPASPPAVNELPPSQITWASKPPPLAQADEPLVPPSQIVRASKPPLPSQNPQANEVPSPPMIAQTNDLLPPTMAAQLSESLPSLQIAWASELPPLMLAQAELPSLPMIAQTNNPLPLPPSMVKLLAGDNPLQHVNPVYPSFDPEVPSWDAAAPNVHGILRAKWLVPGPCAGSDHPQLN</sequence>
<evidence type="ECO:0000256" key="1">
    <source>
        <dbReference type="SAM" id="MobiDB-lite"/>
    </source>
</evidence>
<feature type="compositionally biased region" description="Basic and acidic residues" evidence="1">
    <location>
        <begin position="560"/>
        <end position="585"/>
    </location>
</feature>
<feature type="region of interest" description="Disordered" evidence="1">
    <location>
        <begin position="295"/>
        <end position="360"/>
    </location>
</feature>
<feature type="region of interest" description="Disordered" evidence="1">
    <location>
        <begin position="377"/>
        <end position="617"/>
    </location>
</feature>
<feature type="region of interest" description="Disordered" evidence="1">
    <location>
        <begin position="1081"/>
        <end position="1153"/>
    </location>
</feature>
<feature type="compositionally biased region" description="Basic and acidic residues" evidence="1">
    <location>
        <begin position="1576"/>
        <end position="1587"/>
    </location>
</feature>
<dbReference type="GeneID" id="72009281"/>
<accession>A0ABQ8KV82</accession>
<feature type="region of interest" description="Disordered" evidence="1">
    <location>
        <begin position="1828"/>
        <end position="1859"/>
    </location>
</feature>
<evidence type="ECO:0000313" key="3">
    <source>
        <dbReference type="Proteomes" id="UP000814176"/>
    </source>
</evidence>
<feature type="compositionally biased region" description="Basic residues" evidence="1">
    <location>
        <begin position="1390"/>
        <end position="1403"/>
    </location>
</feature>
<reference evidence="2 3" key="1">
    <citation type="journal article" date="2021" name="Environ. Microbiol.">
        <title>Gene family expansions and transcriptome signatures uncover fungal adaptations to wood decay.</title>
        <authorList>
            <person name="Hage H."/>
            <person name="Miyauchi S."/>
            <person name="Viragh M."/>
            <person name="Drula E."/>
            <person name="Min B."/>
            <person name="Chaduli D."/>
            <person name="Navarro D."/>
            <person name="Favel A."/>
            <person name="Norest M."/>
            <person name="Lesage-Meessen L."/>
            <person name="Balint B."/>
            <person name="Merenyi Z."/>
            <person name="de Eugenio L."/>
            <person name="Morin E."/>
            <person name="Martinez A.T."/>
            <person name="Baldrian P."/>
            <person name="Stursova M."/>
            <person name="Martinez M.J."/>
            <person name="Novotny C."/>
            <person name="Magnuson J.K."/>
            <person name="Spatafora J.W."/>
            <person name="Maurice S."/>
            <person name="Pangilinan J."/>
            <person name="Andreopoulos W."/>
            <person name="LaButti K."/>
            <person name="Hundley H."/>
            <person name="Na H."/>
            <person name="Kuo A."/>
            <person name="Barry K."/>
            <person name="Lipzen A."/>
            <person name="Henrissat B."/>
            <person name="Riley R."/>
            <person name="Ahrendt S."/>
            <person name="Nagy L.G."/>
            <person name="Grigoriev I.V."/>
            <person name="Martin F."/>
            <person name="Rosso M.N."/>
        </authorList>
    </citation>
    <scope>NUCLEOTIDE SEQUENCE [LARGE SCALE GENOMIC DNA]</scope>
    <source>
        <strain evidence="2 3">CIRM-BRFM 1785</strain>
    </source>
</reference>
<feature type="region of interest" description="Disordered" evidence="1">
    <location>
        <begin position="2137"/>
        <end position="2156"/>
    </location>
</feature>
<feature type="compositionally biased region" description="Low complexity" evidence="1">
    <location>
        <begin position="468"/>
        <end position="482"/>
    </location>
</feature>
<feature type="compositionally biased region" description="Low complexity" evidence="1">
    <location>
        <begin position="1588"/>
        <end position="1616"/>
    </location>
</feature>
<dbReference type="Proteomes" id="UP000814176">
    <property type="component" value="Unassembled WGS sequence"/>
</dbReference>